<evidence type="ECO:0000256" key="10">
    <source>
        <dbReference type="ARBA" id="ARBA00044899"/>
    </source>
</evidence>
<comment type="catalytic activity">
    <reaction evidence="5">
        <text>L-alpha-aminoacyl-L-arginine(out) = L-alpha-aminoacyl-L-arginine(in)</text>
        <dbReference type="Rhea" id="RHEA:79367"/>
        <dbReference type="ChEBI" id="CHEBI:229968"/>
    </reaction>
</comment>
<evidence type="ECO:0000256" key="11">
    <source>
        <dbReference type="ARBA" id="ARBA00044900"/>
    </source>
</evidence>
<evidence type="ECO:0000259" key="21">
    <source>
        <dbReference type="PROSITE" id="PS50850"/>
    </source>
</evidence>
<dbReference type="PANTHER" id="PTHR23512:SF12">
    <property type="entry name" value="TRANSPORTER, PUTATIVE (AFU_ORTHOLOGUE AFUA_4G00260)-RELATED"/>
    <property type="match status" value="1"/>
</dbReference>
<evidence type="ECO:0000256" key="3">
    <source>
        <dbReference type="ARBA" id="ARBA00044876"/>
    </source>
</evidence>
<organism evidence="22 23">
    <name type="scientific">Fusarium kuroshium</name>
    <dbReference type="NCBI Taxonomy" id="2010991"/>
    <lineage>
        <taxon>Eukaryota</taxon>
        <taxon>Fungi</taxon>
        <taxon>Dikarya</taxon>
        <taxon>Ascomycota</taxon>
        <taxon>Pezizomycotina</taxon>
        <taxon>Sordariomycetes</taxon>
        <taxon>Hypocreomycetidae</taxon>
        <taxon>Hypocreales</taxon>
        <taxon>Nectriaceae</taxon>
        <taxon>Fusarium</taxon>
        <taxon>Fusarium solani species complex</taxon>
    </lineage>
</organism>
<keyword evidence="20" id="KW-0812">Transmembrane</keyword>
<evidence type="ECO:0000256" key="19">
    <source>
        <dbReference type="ARBA" id="ARBA00046376"/>
    </source>
</evidence>
<comment type="catalytic activity">
    <reaction evidence="4">
        <text>L-histidyl-glycine(out) = L-histidyl-glycine(in)</text>
        <dbReference type="Rhea" id="RHEA:79395"/>
        <dbReference type="ChEBI" id="CHEBI:229957"/>
    </reaction>
</comment>
<feature type="transmembrane region" description="Helical" evidence="20">
    <location>
        <begin position="126"/>
        <end position="145"/>
    </location>
</feature>
<evidence type="ECO:0000256" key="16">
    <source>
        <dbReference type="ARBA" id="ARBA00044985"/>
    </source>
</evidence>
<reference evidence="22 23" key="1">
    <citation type="submission" date="2017-06" db="EMBL/GenBank/DDBJ databases">
        <title>Comparative genomic analysis of Ambrosia Fusariam Clade fungi.</title>
        <authorList>
            <person name="Stajich J.E."/>
            <person name="Carrillo J."/>
            <person name="Kijimoto T."/>
            <person name="Eskalen A."/>
            <person name="O'Donnell K."/>
            <person name="Kasson M."/>
        </authorList>
    </citation>
    <scope>NUCLEOTIDE SEQUENCE [LARGE SCALE GENOMIC DNA]</scope>
    <source>
        <strain evidence="22">UCR3666</strain>
    </source>
</reference>
<evidence type="ECO:0000256" key="20">
    <source>
        <dbReference type="SAM" id="Phobius"/>
    </source>
</evidence>
<dbReference type="SUPFAM" id="SSF103473">
    <property type="entry name" value="MFS general substrate transporter"/>
    <property type="match status" value="1"/>
</dbReference>
<name>A0A3M2SJ40_9HYPO</name>
<evidence type="ECO:0000256" key="17">
    <source>
        <dbReference type="ARBA" id="ARBA00045018"/>
    </source>
</evidence>
<evidence type="ECO:0000313" key="23">
    <source>
        <dbReference type="Proteomes" id="UP000277212"/>
    </source>
</evidence>
<evidence type="ECO:0000256" key="6">
    <source>
        <dbReference type="ARBA" id="ARBA00044884"/>
    </source>
</evidence>
<evidence type="ECO:0000256" key="9">
    <source>
        <dbReference type="ARBA" id="ARBA00044898"/>
    </source>
</evidence>
<comment type="catalytic activity">
    <reaction evidence="6">
        <text>L-alpha-aminoacyl-L-histidine(out) = L-alpha-aminoacyl-L-histidine(in)</text>
        <dbReference type="Rhea" id="RHEA:79375"/>
        <dbReference type="ChEBI" id="CHEBI:229967"/>
    </reaction>
</comment>
<dbReference type="GO" id="GO:0016020">
    <property type="term" value="C:membrane"/>
    <property type="evidence" value="ECO:0007669"/>
    <property type="project" value="UniProtKB-SubCell"/>
</dbReference>
<keyword evidence="2" id="KW-0325">Glycoprotein</keyword>
<dbReference type="InterPro" id="IPR020846">
    <property type="entry name" value="MFS_dom"/>
</dbReference>
<dbReference type="Gene3D" id="1.20.1250.20">
    <property type="entry name" value="MFS general substrate transporter like domains"/>
    <property type="match status" value="2"/>
</dbReference>
<comment type="catalytic activity">
    <reaction evidence="15">
        <text>L-lysyl-glycine(out) = L-lysyl-glycine(in)</text>
        <dbReference type="Rhea" id="RHEA:79407"/>
        <dbReference type="ChEBI" id="CHEBI:191202"/>
    </reaction>
</comment>
<evidence type="ECO:0000313" key="22">
    <source>
        <dbReference type="EMBL" id="RMJ17586.1"/>
    </source>
</evidence>
<evidence type="ECO:0000256" key="7">
    <source>
        <dbReference type="ARBA" id="ARBA00044891"/>
    </source>
</evidence>
<dbReference type="OrthoDB" id="424834at2759"/>
<evidence type="ECO:0000256" key="13">
    <source>
        <dbReference type="ARBA" id="ARBA00044912"/>
    </source>
</evidence>
<accession>A0A3M2SJ40</accession>
<dbReference type="InterPro" id="IPR011701">
    <property type="entry name" value="MFS"/>
</dbReference>
<dbReference type="InterPro" id="IPR052187">
    <property type="entry name" value="MFSD1"/>
</dbReference>
<comment type="catalytic activity">
    <reaction evidence="14">
        <text>L-alanyl-L-lysine(out) = L-alanyl-L-lysine(in)</text>
        <dbReference type="Rhea" id="RHEA:79415"/>
        <dbReference type="ChEBI" id="CHEBI:192470"/>
    </reaction>
</comment>
<comment type="catalytic activity">
    <reaction evidence="13">
        <text>L-histidyl-L-alpha-amino acid(out) = L-histidyl-L-alpha-amino acid(in)</text>
        <dbReference type="Rhea" id="RHEA:79379"/>
        <dbReference type="ChEBI" id="CHEBI:229964"/>
    </reaction>
</comment>
<sequence length="546" mass="59382">MATENANLDPQGVVDNAVVTAQRSASRDKEKGVMAVMDITGPLPDEPEKPGEFPLSWKITALVCGLMLSWGSSFSENTLGPLKKTLIKELEITNAQYGAISSATSLVNSILPIVGGYGLDHYGVEWGSLVCSVAIFLGAVVSAAGSNQDSFGLVMGGRIIMGFGSTVIETCTSKILAHWFQHRGLGLVYGLDLSIGKLVVLAAKASAVPMRDTSSFWGWALWIPAIICFVNLLQNIFYVWWARSRPEWTQMPTGQRKAKEAARRRKALGQGQVVMNDENVDTVTKGISWTTALPNWRTMVRVPRFFWLVACTQTLQAGTVGSFNGLNADIIIQTRGSTEQLAGYTSALQQVIPVVCAPLIGTFFDFFGYRMAFVSVTSIVWILVYCLIGFTKVNALGAMIIASVASTMNALPFLASIPLIVPSQLELGLVFGIWKAFNNSGSVIVDMIAGRLQDLTPGQTYERVVGFFVAVKGLEFCLGLFYGVLDRRYLAGILTMSEKRRLVVEKAGELGAPVGRKPAKYFTFVGIGLLCSMIIISWVLFIRYSI</sequence>
<feature type="transmembrane region" description="Helical" evidence="20">
    <location>
        <begin position="464"/>
        <end position="485"/>
    </location>
</feature>
<feature type="transmembrane region" description="Helical" evidence="20">
    <location>
        <begin position="521"/>
        <end position="542"/>
    </location>
</feature>
<evidence type="ECO:0000256" key="8">
    <source>
        <dbReference type="ARBA" id="ARBA00044893"/>
    </source>
</evidence>
<keyword evidence="20" id="KW-0472">Membrane</keyword>
<comment type="subunit">
    <text evidence="19">Homodimer. Interacts with lysosomal protein GLMP (via lumenal domain); the interaction starts while both proteins are still in the endoplasmic reticulum and is required for stabilization of MFSD1 in lysosomes but has no direct effect on its targeting to lysosomes or transporter activity.</text>
</comment>
<feature type="transmembrane region" description="Helical" evidence="20">
    <location>
        <begin position="395"/>
        <end position="421"/>
    </location>
</feature>
<comment type="catalytic activity">
    <reaction evidence="10">
        <text>L-arginyl-L-alpha-amino acid(out) = L-arginyl-L-alpha-amino acid(in)</text>
        <dbReference type="Rhea" id="RHEA:79371"/>
        <dbReference type="ChEBI" id="CHEBI:84315"/>
    </reaction>
</comment>
<evidence type="ECO:0000256" key="12">
    <source>
        <dbReference type="ARBA" id="ARBA00044903"/>
    </source>
</evidence>
<evidence type="ECO:0000256" key="15">
    <source>
        <dbReference type="ARBA" id="ARBA00044924"/>
    </source>
</evidence>
<comment type="catalytic activity">
    <reaction evidence="3">
        <text>L-lysyl-L-alanine(out) = L-lysyl-L-alanine(in)</text>
        <dbReference type="Rhea" id="RHEA:79399"/>
        <dbReference type="ChEBI" id="CHEBI:229954"/>
    </reaction>
</comment>
<comment type="catalytic activity">
    <reaction evidence="8">
        <text>L-alpha-aminoacyl-L-lysine(out) = L-alpha-aminoacyl-L-lysine(in)</text>
        <dbReference type="Rhea" id="RHEA:79383"/>
        <dbReference type="ChEBI" id="CHEBI:229966"/>
    </reaction>
</comment>
<dbReference type="AlphaFoldDB" id="A0A3M2SJ40"/>
<gene>
    <name evidence="22" type="ORF">CDV36_002714</name>
</gene>
<comment type="catalytic activity">
    <reaction evidence="12">
        <text>L-arginyl-glycine(out) = L-arginyl-glycine(in)</text>
        <dbReference type="Rhea" id="RHEA:79391"/>
        <dbReference type="ChEBI" id="CHEBI:229955"/>
    </reaction>
</comment>
<feature type="transmembrane region" description="Helical" evidence="20">
    <location>
        <begin position="95"/>
        <end position="119"/>
    </location>
</feature>
<keyword evidence="20" id="KW-1133">Transmembrane helix</keyword>
<feature type="domain" description="Major facilitator superfamily (MFS) profile" evidence="21">
    <location>
        <begin position="61"/>
        <end position="490"/>
    </location>
</feature>
<evidence type="ECO:0000256" key="2">
    <source>
        <dbReference type="ARBA" id="ARBA00023180"/>
    </source>
</evidence>
<evidence type="ECO:0000256" key="18">
    <source>
        <dbReference type="ARBA" id="ARBA00045709"/>
    </source>
</evidence>
<feature type="transmembrane region" description="Helical" evidence="20">
    <location>
        <begin position="367"/>
        <end position="388"/>
    </location>
</feature>
<comment type="caution">
    <text evidence="22">The sequence shown here is derived from an EMBL/GenBank/DDBJ whole genome shotgun (WGS) entry which is preliminary data.</text>
</comment>
<dbReference type="GO" id="GO:0022857">
    <property type="term" value="F:transmembrane transporter activity"/>
    <property type="evidence" value="ECO:0007669"/>
    <property type="project" value="InterPro"/>
</dbReference>
<feature type="transmembrane region" description="Helical" evidence="20">
    <location>
        <begin position="219"/>
        <end position="241"/>
    </location>
</feature>
<comment type="catalytic activity">
    <reaction evidence="7">
        <text>L-lysyl-L-alpha-amino acid(out) = L-lysyl-L-alpha-amino acid(in)</text>
        <dbReference type="Rhea" id="RHEA:79387"/>
        <dbReference type="ChEBI" id="CHEBI:229965"/>
    </reaction>
</comment>
<protein>
    <recommendedName>
        <fullName evidence="16">Lysosomal dipeptide transporter MFSD1</fullName>
    </recommendedName>
    <alternativeName>
        <fullName evidence="17">Major facilitator superfamily domain-containing protein 1</fullName>
    </alternativeName>
</protein>
<feature type="transmembrane region" description="Helical" evidence="20">
    <location>
        <begin position="433"/>
        <end position="452"/>
    </location>
</feature>
<evidence type="ECO:0000256" key="5">
    <source>
        <dbReference type="ARBA" id="ARBA00044881"/>
    </source>
</evidence>
<dbReference type="PROSITE" id="PS50850">
    <property type="entry name" value="MFS"/>
    <property type="match status" value="1"/>
</dbReference>
<dbReference type="Pfam" id="PF07690">
    <property type="entry name" value="MFS_1"/>
    <property type="match status" value="1"/>
</dbReference>
<comment type="subcellular location">
    <subcellularLocation>
        <location evidence="1">Membrane</location>
        <topology evidence="1">Multi-pass membrane protein</topology>
    </subcellularLocation>
</comment>
<evidence type="ECO:0000256" key="1">
    <source>
        <dbReference type="ARBA" id="ARBA00004141"/>
    </source>
</evidence>
<dbReference type="InterPro" id="IPR036259">
    <property type="entry name" value="MFS_trans_sf"/>
</dbReference>
<comment type="catalytic activity">
    <reaction evidence="11">
        <text>L-lysyl-L-lysine(out) = L-lysyl-L-lysine(in)</text>
        <dbReference type="Rhea" id="RHEA:79403"/>
        <dbReference type="ChEBI" id="CHEBI:229956"/>
    </reaction>
</comment>
<feature type="transmembrane region" description="Helical" evidence="20">
    <location>
        <begin position="151"/>
        <end position="172"/>
    </location>
</feature>
<evidence type="ECO:0000256" key="4">
    <source>
        <dbReference type="ARBA" id="ARBA00044878"/>
    </source>
</evidence>
<dbReference type="Proteomes" id="UP000277212">
    <property type="component" value="Unassembled WGS sequence"/>
</dbReference>
<comment type="function">
    <text evidence="18">Lysosomal dipeptide uniporter that selectively exports lysine, arginine or histidine-containing dipeptides with a net positive charge from the lysosome lumen into the cytosol. Could play a role in a specific type of protein O-glycosylation indirectly regulating macrophages migration and tissue invasion. Also essential for liver homeostasis.</text>
</comment>
<dbReference type="PANTHER" id="PTHR23512">
    <property type="entry name" value="MAJOR FACILITATOR SUPERFAMILY DOMAIN-CONTAINING PROTEIN 1"/>
    <property type="match status" value="1"/>
</dbReference>
<keyword evidence="23" id="KW-1185">Reference proteome</keyword>
<proteinExistence type="predicted"/>
<dbReference type="EMBL" id="NKUJ01000030">
    <property type="protein sequence ID" value="RMJ17586.1"/>
    <property type="molecule type" value="Genomic_DNA"/>
</dbReference>
<evidence type="ECO:0000256" key="14">
    <source>
        <dbReference type="ARBA" id="ARBA00044919"/>
    </source>
</evidence>
<comment type="catalytic activity">
    <reaction evidence="9">
        <text>L-aspartyl-L-lysine(out) = L-aspartyl-L-lysine(in)</text>
        <dbReference type="Rhea" id="RHEA:79411"/>
        <dbReference type="ChEBI" id="CHEBI:229953"/>
    </reaction>
</comment>